<accession>A0ABX3YNM0</accession>
<dbReference type="Proteomes" id="UP000194266">
    <property type="component" value="Unassembled WGS sequence"/>
</dbReference>
<comment type="caution">
    <text evidence="1">The sequence shown here is derived from an EMBL/GenBank/DDBJ whole genome shotgun (WGS) entry which is preliminary data.</text>
</comment>
<keyword evidence="2" id="KW-1185">Reference proteome</keyword>
<name>A0ABX3YNM0_9ACTN</name>
<dbReference type="EMBL" id="MRYD01000041">
    <property type="protein sequence ID" value="OSZ60439.1"/>
    <property type="molecule type" value="Genomic_DNA"/>
</dbReference>
<protein>
    <submittedName>
        <fullName evidence="1">Uncharacterized protein</fullName>
    </submittedName>
</protein>
<evidence type="ECO:0000313" key="1">
    <source>
        <dbReference type="EMBL" id="OSZ60439.1"/>
    </source>
</evidence>
<proteinExistence type="predicted"/>
<dbReference type="RefSeq" id="WP_086169143.1">
    <property type="nucleotide sequence ID" value="NZ_MRYD01000041.1"/>
</dbReference>
<organism evidence="1 2">
    <name type="scientific">Streptomyces pharetrae CZA14</name>
    <dbReference type="NCBI Taxonomy" id="1144883"/>
    <lineage>
        <taxon>Bacteria</taxon>
        <taxon>Bacillati</taxon>
        <taxon>Actinomycetota</taxon>
        <taxon>Actinomycetes</taxon>
        <taxon>Kitasatosporales</taxon>
        <taxon>Streptomycetaceae</taxon>
        <taxon>Streptomyces</taxon>
    </lineage>
</organism>
<gene>
    <name evidence="1" type="ORF">OQI_10845</name>
</gene>
<reference evidence="1 2" key="1">
    <citation type="submission" date="2016-12" db="EMBL/GenBank/DDBJ databases">
        <title>Genome Mining:The Detection of Biosynthetic Gene Clusters to Aid in the Expression of Curamycin A produced by Streptomyces sp. strain CZA14.</title>
        <authorList>
            <person name="Durrell K.A."/>
            <person name="Kirby B.M."/>
            <person name="Khan W."/>
            <person name="Mthethwa T."/>
            <person name="Le Roes-Hill M."/>
        </authorList>
    </citation>
    <scope>NUCLEOTIDE SEQUENCE [LARGE SCALE GENOMIC DNA]</scope>
    <source>
        <strain evidence="1 2">CZA14</strain>
    </source>
</reference>
<evidence type="ECO:0000313" key="2">
    <source>
        <dbReference type="Proteomes" id="UP000194266"/>
    </source>
</evidence>
<sequence>MLSAPGRRISSTSKAAVAVSVLLAGALSTSCGLVPEHPDDGNLVLGFRVTEGSVQVKIPICPGEYPNRVEVWDPGSDTRKERLLWWAEGPAGKDAADGLLKLWSPDDYRKSSPSDRPAETPPLVDVSISYAAEEDSVGDLVNLKEAAKHLPAEGLYWTARGETMSAQAIDEQLSCAEKPN</sequence>
<dbReference type="PROSITE" id="PS51257">
    <property type="entry name" value="PROKAR_LIPOPROTEIN"/>
    <property type="match status" value="1"/>
</dbReference>